<dbReference type="Pfam" id="PF10032">
    <property type="entry name" value="Pho88"/>
    <property type="match status" value="1"/>
</dbReference>
<dbReference type="EMBL" id="HBGN01010016">
    <property type="protein sequence ID" value="CAD9321309.1"/>
    <property type="molecule type" value="Transcribed_RNA"/>
</dbReference>
<dbReference type="Gene3D" id="1.25.40.20">
    <property type="entry name" value="Ankyrin repeat-containing domain"/>
    <property type="match status" value="1"/>
</dbReference>
<sequence>MAFNKAFIMLPLSLAANKYLNAEDQNLIFMLRCAYGAMQCVILILVAYVYTQALALSKHKGHDSAIFVPPPPQPFADPNKKTYQEKTYGKHVKSTANAMISSIAFGIIITTGLHVWKGMLTGLAIQVVMAPFNLFENALAKYFLMGGSIENAQADKIFDEKTREELTPSDEIVDEMNNPVETAPAPAKETRSFEDILLDTWQAGEKADIAPLMAALTDKNVNHVTKEDGWTPIMMMSGLGSKKTVSAMKMMKALGADPSVVDGEGWNALHWAAFHGSKEAAKLLLSESGFDGVKLGLHTAEDKDNLCPLDHAKKEKNDEVAKIIEDATTTITPPQSDITNEEGLRKRK</sequence>
<dbReference type="PANTHER" id="PTHR28112">
    <property type="entry name" value="SRP-INDEPENDENT TARGETING PROTEIN 3"/>
    <property type="match status" value="1"/>
</dbReference>
<protein>
    <submittedName>
        <fullName evidence="3">Uncharacterized protein</fullName>
    </submittedName>
</protein>
<name>A0A6U3XGX9_9STRA</name>
<feature type="transmembrane region" description="Helical" evidence="2">
    <location>
        <begin position="28"/>
        <end position="50"/>
    </location>
</feature>
<dbReference type="Pfam" id="PF12796">
    <property type="entry name" value="Ank_2"/>
    <property type="match status" value="1"/>
</dbReference>
<dbReference type="InterPro" id="IPR012098">
    <property type="entry name" value="SND3_fun"/>
</dbReference>
<dbReference type="InterPro" id="IPR036770">
    <property type="entry name" value="Ankyrin_rpt-contain_sf"/>
</dbReference>
<keyword evidence="2" id="KW-0472">Membrane</keyword>
<dbReference type="SUPFAM" id="SSF48403">
    <property type="entry name" value="Ankyrin repeat"/>
    <property type="match status" value="1"/>
</dbReference>
<proteinExistence type="predicted"/>
<keyword evidence="2" id="KW-0812">Transmembrane</keyword>
<feature type="compositionally biased region" description="Polar residues" evidence="1">
    <location>
        <begin position="327"/>
        <end position="338"/>
    </location>
</feature>
<dbReference type="PANTHER" id="PTHR28112:SF1">
    <property type="entry name" value="SRP-INDEPENDENT TARGETING PROTEIN 3"/>
    <property type="match status" value="1"/>
</dbReference>
<dbReference type="GO" id="GO:0005739">
    <property type="term" value="C:mitochondrion"/>
    <property type="evidence" value="ECO:0007669"/>
    <property type="project" value="TreeGrafter"/>
</dbReference>
<evidence type="ECO:0000256" key="1">
    <source>
        <dbReference type="SAM" id="MobiDB-lite"/>
    </source>
</evidence>
<dbReference type="GO" id="GO:0005783">
    <property type="term" value="C:endoplasmic reticulum"/>
    <property type="evidence" value="ECO:0007669"/>
    <property type="project" value="InterPro"/>
</dbReference>
<dbReference type="GO" id="GO:0045047">
    <property type="term" value="P:protein targeting to ER"/>
    <property type="evidence" value="ECO:0007669"/>
    <property type="project" value="InterPro"/>
</dbReference>
<reference evidence="3" key="1">
    <citation type="submission" date="2021-01" db="EMBL/GenBank/DDBJ databases">
        <authorList>
            <person name="Corre E."/>
            <person name="Pelletier E."/>
            <person name="Niang G."/>
            <person name="Scheremetjew M."/>
            <person name="Finn R."/>
            <person name="Kale V."/>
            <person name="Holt S."/>
            <person name="Cochrane G."/>
            <person name="Meng A."/>
            <person name="Brown T."/>
            <person name="Cohen L."/>
        </authorList>
    </citation>
    <scope>NUCLEOTIDE SEQUENCE</scope>
    <source>
        <strain evidence="3">Pop2</strain>
    </source>
</reference>
<dbReference type="AlphaFoldDB" id="A0A6U3XGX9"/>
<feature type="region of interest" description="Disordered" evidence="1">
    <location>
        <begin position="327"/>
        <end position="348"/>
    </location>
</feature>
<dbReference type="InterPro" id="IPR002110">
    <property type="entry name" value="Ankyrin_rpt"/>
</dbReference>
<keyword evidence="2" id="KW-1133">Transmembrane helix</keyword>
<gene>
    <name evidence="3" type="ORF">DBRI1063_LOCUS6430</name>
</gene>
<organism evidence="3">
    <name type="scientific">Ditylum brightwellii</name>
    <dbReference type="NCBI Taxonomy" id="49249"/>
    <lineage>
        <taxon>Eukaryota</taxon>
        <taxon>Sar</taxon>
        <taxon>Stramenopiles</taxon>
        <taxon>Ochrophyta</taxon>
        <taxon>Bacillariophyta</taxon>
        <taxon>Mediophyceae</taxon>
        <taxon>Lithodesmiophycidae</taxon>
        <taxon>Lithodesmiales</taxon>
        <taxon>Lithodesmiaceae</taxon>
        <taxon>Ditylum</taxon>
    </lineage>
</organism>
<feature type="transmembrane region" description="Helical" evidence="2">
    <location>
        <begin position="96"/>
        <end position="116"/>
    </location>
</feature>
<evidence type="ECO:0000313" key="3">
    <source>
        <dbReference type="EMBL" id="CAD9321309.1"/>
    </source>
</evidence>
<evidence type="ECO:0000256" key="2">
    <source>
        <dbReference type="SAM" id="Phobius"/>
    </source>
</evidence>
<accession>A0A6U3XGX9</accession>